<evidence type="ECO:0000256" key="2">
    <source>
        <dbReference type="ARBA" id="ARBA00022963"/>
    </source>
</evidence>
<evidence type="ECO:0000313" key="7">
    <source>
        <dbReference type="Proteomes" id="UP000281112"/>
    </source>
</evidence>
<dbReference type="InterPro" id="IPR002641">
    <property type="entry name" value="PNPLA_dom"/>
</dbReference>
<evidence type="ECO:0000313" key="6">
    <source>
        <dbReference type="EMBL" id="RQW64452.1"/>
    </source>
</evidence>
<dbReference type="GO" id="GO:0016042">
    <property type="term" value="P:lipid catabolic process"/>
    <property type="evidence" value="ECO:0007669"/>
    <property type="project" value="UniProtKB-UniRule"/>
</dbReference>
<protein>
    <submittedName>
        <fullName evidence="6">Patatin family protein</fullName>
    </submittedName>
</protein>
<evidence type="ECO:0000256" key="3">
    <source>
        <dbReference type="ARBA" id="ARBA00023098"/>
    </source>
</evidence>
<evidence type="ECO:0000256" key="4">
    <source>
        <dbReference type="PROSITE-ProRule" id="PRU01161"/>
    </source>
</evidence>
<dbReference type="OrthoDB" id="9802424at2"/>
<comment type="caution">
    <text evidence="6">The sequence shown here is derived from an EMBL/GenBank/DDBJ whole genome shotgun (WGS) entry which is preliminary data.</text>
</comment>
<dbReference type="InterPro" id="IPR045943">
    <property type="entry name" value="DUF6363"/>
</dbReference>
<evidence type="ECO:0000259" key="5">
    <source>
        <dbReference type="PROSITE" id="PS51635"/>
    </source>
</evidence>
<proteinExistence type="predicted"/>
<feature type="active site" description="Nucleophile" evidence="4">
    <location>
        <position position="63"/>
    </location>
</feature>
<dbReference type="GO" id="GO:0016787">
    <property type="term" value="F:hydrolase activity"/>
    <property type="evidence" value="ECO:0007669"/>
    <property type="project" value="UniProtKB-UniRule"/>
</dbReference>
<dbReference type="InterPro" id="IPR037483">
    <property type="entry name" value="YjjU-like"/>
</dbReference>
<dbReference type="CDD" id="cd07208">
    <property type="entry name" value="Pat_hypo_Ecoli_yjju_like"/>
    <property type="match status" value="1"/>
</dbReference>
<reference evidence="6 7" key="1">
    <citation type="submission" date="2018-11" db="EMBL/GenBank/DDBJ databases">
        <title>Vibrio LJC006 sp. nov., isolated from seawater during the bloom of the enteromorpha.</title>
        <authorList>
            <person name="Liang J."/>
        </authorList>
    </citation>
    <scope>NUCLEOTIDE SEQUENCE [LARGE SCALE GENOMIC DNA]</scope>
    <source>
        <strain evidence="6 7">LJC006</strain>
    </source>
</reference>
<dbReference type="InterPro" id="IPR050301">
    <property type="entry name" value="NTE"/>
</dbReference>
<dbReference type="PANTHER" id="PTHR14226">
    <property type="entry name" value="NEUROPATHY TARGET ESTERASE/SWISS CHEESE D.MELANOGASTER"/>
    <property type="match status" value="1"/>
</dbReference>
<organism evidence="6 7">
    <name type="scientific">Vibrio viridaestus</name>
    <dbReference type="NCBI Taxonomy" id="2487322"/>
    <lineage>
        <taxon>Bacteria</taxon>
        <taxon>Pseudomonadati</taxon>
        <taxon>Pseudomonadota</taxon>
        <taxon>Gammaproteobacteria</taxon>
        <taxon>Vibrionales</taxon>
        <taxon>Vibrionaceae</taxon>
        <taxon>Vibrio</taxon>
    </lineage>
</organism>
<dbReference type="EMBL" id="RJVQ01000002">
    <property type="protein sequence ID" value="RQW64452.1"/>
    <property type="molecule type" value="Genomic_DNA"/>
</dbReference>
<accession>A0A3N9U4E2</accession>
<keyword evidence="7" id="KW-1185">Reference proteome</keyword>
<dbReference type="SUPFAM" id="SSF52151">
    <property type="entry name" value="FabD/lysophospholipase-like"/>
    <property type="match status" value="1"/>
</dbReference>
<dbReference type="Gene3D" id="3.40.1090.10">
    <property type="entry name" value="Cytosolic phospholipase A2 catalytic domain"/>
    <property type="match status" value="1"/>
</dbReference>
<dbReference type="Pfam" id="PF01734">
    <property type="entry name" value="Patatin"/>
    <property type="match status" value="1"/>
</dbReference>
<dbReference type="Pfam" id="PF19890">
    <property type="entry name" value="DUF6363"/>
    <property type="match status" value="1"/>
</dbReference>
<dbReference type="InterPro" id="IPR016035">
    <property type="entry name" value="Acyl_Trfase/lysoPLipase"/>
</dbReference>
<keyword evidence="3 4" id="KW-0443">Lipid metabolism</keyword>
<sequence>MINRGIVDNLAVTLNLNKLSKFVGGKNALVVQGGGQRGIFTAGVLDAFILSNIDPFDAFYGTSAGALNLCPFVCRQPLLGKAFISELTTDPRFFSLFRYIRHNEPLNVSWALDKICSYPYHLDIDLGKKVLGQRQCMAAVTRAGTLQDEYLPIFSKQWKEILRGSCAIPQLCGDSVAIGEQRYFDGGISASVPAQEAWRNGARLIVVIRTEVASELPVLASALPVNAIPVTTEDPGQWGQTIEKWFRDLNVFSRYKNDKADRKEQAKDLLNGGRWLFGTDYIYRIAYLLGTQFDSTLKDMLLRHYQSYAETMKFLAQPPDDCFIVEIAPAQPLRSNSLMTKKEVLLEDYQIGLDAGYHFVELLREVDRRTGQPFIYSKYGHQR</sequence>
<evidence type="ECO:0000256" key="1">
    <source>
        <dbReference type="ARBA" id="ARBA00022801"/>
    </source>
</evidence>
<feature type="active site" description="Proton acceptor" evidence="4">
    <location>
        <position position="185"/>
    </location>
</feature>
<feature type="short sequence motif" description="GXSXG" evidence="4">
    <location>
        <begin position="61"/>
        <end position="65"/>
    </location>
</feature>
<feature type="domain" description="PNPLA" evidence="5">
    <location>
        <begin position="29"/>
        <end position="198"/>
    </location>
</feature>
<gene>
    <name evidence="6" type="ORF">EES38_06475</name>
</gene>
<feature type="short sequence motif" description="DGA/G" evidence="4">
    <location>
        <begin position="185"/>
        <end position="187"/>
    </location>
</feature>
<dbReference type="AlphaFoldDB" id="A0A3N9U4E2"/>
<dbReference type="PANTHER" id="PTHR14226:SF25">
    <property type="entry name" value="PHOSPHOESTERASE"/>
    <property type="match status" value="1"/>
</dbReference>
<dbReference type="PROSITE" id="PS51635">
    <property type="entry name" value="PNPLA"/>
    <property type="match status" value="1"/>
</dbReference>
<name>A0A3N9U4E2_9VIBR</name>
<dbReference type="Proteomes" id="UP000281112">
    <property type="component" value="Unassembled WGS sequence"/>
</dbReference>
<keyword evidence="2 4" id="KW-0442">Lipid degradation</keyword>
<keyword evidence="1 4" id="KW-0378">Hydrolase</keyword>
<feature type="short sequence motif" description="GXGXXG" evidence="4">
    <location>
        <begin position="33"/>
        <end position="38"/>
    </location>
</feature>